<accession>A0A1I4XU88</accession>
<sequence>MRKKEFVRLFVSESYKYLPINYHLIRNVYYTKEEVKRFNLHYSAQSDFHQTKTFDIFYNHKPILLL</sequence>
<evidence type="ECO:0000313" key="2">
    <source>
        <dbReference type="Proteomes" id="UP000198769"/>
    </source>
</evidence>
<dbReference type="Proteomes" id="UP000198769">
    <property type="component" value="Unassembled WGS sequence"/>
</dbReference>
<name>A0A1I4XU88_CHROL</name>
<organism evidence="1 2">
    <name type="scientific">Chryseobacterium oleae</name>
    <dbReference type="NCBI Taxonomy" id="491207"/>
    <lineage>
        <taxon>Bacteria</taxon>
        <taxon>Pseudomonadati</taxon>
        <taxon>Bacteroidota</taxon>
        <taxon>Flavobacteriia</taxon>
        <taxon>Flavobacteriales</taxon>
        <taxon>Weeksellaceae</taxon>
        <taxon>Chryseobacterium group</taxon>
        <taxon>Chryseobacterium</taxon>
    </lineage>
</organism>
<dbReference type="AlphaFoldDB" id="A0A1I4XU88"/>
<protein>
    <submittedName>
        <fullName evidence="1">Uncharacterized protein</fullName>
    </submittedName>
</protein>
<gene>
    <name evidence="1" type="ORF">SAMN05421594_2110</name>
</gene>
<keyword evidence="2" id="KW-1185">Reference proteome</keyword>
<proteinExistence type="predicted"/>
<evidence type="ECO:0000313" key="1">
    <source>
        <dbReference type="EMBL" id="SFN29226.1"/>
    </source>
</evidence>
<reference evidence="2" key="1">
    <citation type="submission" date="2016-10" db="EMBL/GenBank/DDBJ databases">
        <authorList>
            <person name="Varghese N."/>
            <person name="Submissions S."/>
        </authorList>
    </citation>
    <scope>NUCLEOTIDE SEQUENCE [LARGE SCALE GENOMIC DNA]</scope>
    <source>
        <strain evidence="2">DSM 25575</strain>
    </source>
</reference>
<dbReference type="EMBL" id="FOVD01000002">
    <property type="protein sequence ID" value="SFN29226.1"/>
    <property type="molecule type" value="Genomic_DNA"/>
</dbReference>